<dbReference type="GO" id="GO:0016746">
    <property type="term" value="F:acyltransferase activity"/>
    <property type="evidence" value="ECO:0007669"/>
    <property type="project" value="UniProtKB-KW"/>
</dbReference>
<evidence type="ECO:0000313" key="5">
    <source>
        <dbReference type="EMBL" id="MDL4841708.1"/>
    </source>
</evidence>
<proteinExistence type="inferred from homology"/>
<organism evidence="5 6">
    <name type="scientific">Aquibacillus rhizosphaerae</name>
    <dbReference type="NCBI Taxonomy" id="3051431"/>
    <lineage>
        <taxon>Bacteria</taxon>
        <taxon>Bacillati</taxon>
        <taxon>Bacillota</taxon>
        <taxon>Bacilli</taxon>
        <taxon>Bacillales</taxon>
        <taxon>Bacillaceae</taxon>
        <taxon>Aquibacillus</taxon>
    </lineage>
</organism>
<comment type="similarity">
    <text evidence="2">Belongs to the acyltransferase 3 family.</text>
</comment>
<keyword evidence="3" id="KW-0472">Membrane</keyword>
<feature type="transmembrane region" description="Helical" evidence="3">
    <location>
        <begin position="40"/>
        <end position="61"/>
    </location>
</feature>
<feature type="transmembrane region" description="Helical" evidence="3">
    <location>
        <begin position="286"/>
        <end position="308"/>
    </location>
</feature>
<feature type="transmembrane region" description="Helical" evidence="3">
    <location>
        <begin position="105"/>
        <end position="123"/>
    </location>
</feature>
<comment type="caution">
    <text evidence="5">The sequence shown here is derived from an EMBL/GenBank/DDBJ whole genome shotgun (WGS) entry which is preliminary data.</text>
</comment>
<feature type="transmembrane region" description="Helical" evidence="3">
    <location>
        <begin position="151"/>
        <end position="170"/>
    </location>
</feature>
<dbReference type="InterPro" id="IPR002656">
    <property type="entry name" value="Acyl_transf_3_dom"/>
</dbReference>
<keyword evidence="6" id="KW-1185">Reference proteome</keyword>
<name>A0ABT7L799_9BACI</name>
<accession>A0ABT7L799</accession>
<keyword evidence="3" id="KW-1133">Transmembrane helix</keyword>
<evidence type="ECO:0000256" key="2">
    <source>
        <dbReference type="ARBA" id="ARBA00007400"/>
    </source>
</evidence>
<dbReference type="Proteomes" id="UP001235343">
    <property type="component" value="Unassembled WGS sequence"/>
</dbReference>
<comment type="subcellular location">
    <subcellularLocation>
        <location evidence="1">Membrane</location>
    </subcellularLocation>
</comment>
<dbReference type="PANTHER" id="PTHR37312">
    <property type="entry name" value="MEMBRANE-BOUND ACYLTRANSFERASE YKRP-RELATED"/>
    <property type="match status" value="1"/>
</dbReference>
<feature type="transmembrane region" description="Helical" evidence="3">
    <location>
        <begin position="12"/>
        <end position="28"/>
    </location>
</feature>
<evidence type="ECO:0000256" key="1">
    <source>
        <dbReference type="ARBA" id="ARBA00004370"/>
    </source>
</evidence>
<evidence type="ECO:0000259" key="4">
    <source>
        <dbReference type="Pfam" id="PF01757"/>
    </source>
</evidence>
<reference evidence="5 6" key="1">
    <citation type="submission" date="2023-06" db="EMBL/GenBank/DDBJ databases">
        <title>Aquibacillus rhizosphaerae LR5S19.</title>
        <authorList>
            <person name="Sun J.-Q."/>
        </authorList>
    </citation>
    <scope>NUCLEOTIDE SEQUENCE [LARGE SCALE GENOMIC DNA]</scope>
    <source>
        <strain evidence="5 6">LR5S19</strain>
    </source>
</reference>
<dbReference type="InterPro" id="IPR052734">
    <property type="entry name" value="Nod_factor_acetyltransferase"/>
</dbReference>
<keyword evidence="5" id="KW-0012">Acyltransferase</keyword>
<evidence type="ECO:0000256" key="3">
    <source>
        <dbReference type="SAM" id="Phobius"/>
    </source>
</evidence>
<dbReference type="Pfam" id="PF01757">
    <property type="entry name" value="Acyl_transf_3"/>
    <property type="match status" value="1"/>
</dbReference>
<feature type="domain" description="Acyltransferase 3" evidence="4">
    <location>
        <begin position="6"/>
        <end position="302"/>
    </location>
</feature>
<feature type="transmembrane region" description="Helical" evidence="3">
    <location>
        <begin position="259"/>
        <end position="274"/>
    </location>
</feature>
<dbReference type="EMBL" id="JASTZU010000043">
    <property type="protein sequence ID" value="MDL4841708.1"/>
    <property type="molecule type" value="Genomic_DNA"/>
</dbReference>
<feature type="transmembrane region" description="Helical" evidence="3">
    <location>
        <begin position="182"/>
        <end position="209"/>
    </location>
</feature>
<sequence>MNREFYFDNAKLFLIFLVVFGHSIQPLIGDSKIIEVLYYWIYFFHMPAFVFLSGFFAKGFGTKNYIVKLAKKLLYPYLIFQLFYTIYYYAIGMNNWQTTVYEPQWALWFLLSLFCWNMLLIVFKKLPAILGVIIATEIAIIIGYIDSIGHIFSLSRTFVFFPFFLIGYFLTKEHVLLVKSKIVKITSLIVLPLVGLCLAITPNFSVYWLLGSQSYEAMGAPLLGGLFRFGVYLVALLMAVCVMAWIPRKQTIVTNIGQKTLYIYLLHGLFIQYFREAELFNGNSLIDAISLVFVSIAIILVLSNKLVISSFQLLIEGRVTILKSILGRRIRKHNYDY</sequence>
<feature type="transmembrane region" description="Helical" evidence="3">
    <location>
        <begin position="128"/>
        <end position="145"/>
    </location>
</feature>
<keyword evidence="3" id="KW-0812">Transmembrane</keyword>
<dbReference type="RefSeq" id="WP_285932996.1">
    <property type="nucleotide sequence ID" value="NZ_JASTZU010000043.1"/>
</dbReference>
<gene>
    <name evidence="5" type="ORF">QQS35_14810</name>
</gene>
<evidence type="ECO:0000313" key="6">
    <source>
        <dbReference type="Proteomes" id="UP001235343"/>
    </source>
</evidence>
<dbReference type="PANTHER" id="PTHR37312:SF1">
    <property type="entry name" value="MEMBRANE-BOUND ACYLTRANSFERASE YKRP-RELATED"/>
    <property type="match status" value="1"/>
</dbReference>
<protein>
    <submittedName>
        <fullName evidence="5">Acyltransferase family protein</fullName>
    </submittedName>
</protein>
<feature type="transmembrane region" description="Helical" evidence="3">
    <location>
        <begin position="229"/>
        <end position="247"/>
    </location>
</feature>
<keyword evidence="5" id="KW-0808">Transferase</keyword>
<feature type="transmembrane region" description="Helical" evidence="3">
    <location>
        <begin position="73"/>
        <end position="90"/>
    </location>
</feature>